<keyword evidence="3" id="KW-0051">Antiviral defense</keyword>
<comment type="similarity">
    <text evidence="1">Belongs to the CRISPR-associated protein Cas6/Cse3/CasE family.</text>
</comment>
<evidence type="ECO:0000313" key="5">
    <source>
        <dbReference type="EMBL" id="OTY74269.1"/>
    </source>
</evidence>
<organism evidence="5 6">
    <name type="scientific">Bacillus thuringiensis serovar vazensis</name>
    <dbReference type="NCBI Taxonomy" id="180867"/>
    <lineage>
        <taxon>Bacteria</taxon>
        <taxon>Bacillati</taxon>
        <taxon>Bacillota</taxon>
        <taxon>Bacilli</taxon>
        <taxon>Bacillales</taxon>
        <taxon>Bacillaceae</taxon>
        <taxon>Bacillus</taxon>
        <taxon>Bacillus cereus group</taxon>
    </lineage>
</organism>
<dbReference type="Pfam" id="PF01881">
    <property type="entry name" value="Cas_Cas6_C"/>
    <property type="match status" value="1"/>
</dbReference>
<gene>
    <name evidence="5" type="ORF">BK749_15885</name>
</gene>
<dbReference type="EMBL" id="NFDQ01000067">
    <property type="protein sequence ID" value="OTY74269.1"/>
    <property type="molecule type" value="Genomic_DNA"/>
</dbReference>
<dbReference type="Proteomes" id="UP000194911">
    <property type="component" value="Unassembled WGS sequence"/>
</dbReference>
<dbReference type="InterPro" id="IPR049435">
    <property type="entry name" value="Cas_Cas6_C"/>
</dbReference>
<dbReference type="GO" id="GO:0051607">
    <property type="term" value="P:defense response to virus"/>
    <property type="evidence" value="ECO:0007669"/>
    <property type="project" value="UniProtKB-KW"/>
</dbReference>
<evidence type="ECO:0000259" key="4">
    <source>
        <dbReference type="Pfam" id="PF01881"/>
    </source>
</evidence>
<dbReference type="InterPro" id="IPR010156">
    <property type="entry name" value="CRISPR-assoc_prot_Cas6"/>
</dbReference>
<accession>A0A243CV82</accession>
<evidence type="ECO:0000256" key="3">
    <source>
        <dbReference type="ARBA" id="ARBA00023118"/>
    </source>
</evidence>
<dbReference type="PANTHER" id="PTHR36984">
    <property type="entry name" value="CRISPR-ASSOCIATED ENDORIBONUCLEASE CAS6 1"/>
    <property type="match status" value="1"/>
</dbReference>
<evidence type="ECO:0000256" key="1">
    <source>
        <dbReference type="ARBA" id="ARBA00005937"/>
    </source>
</evidence>
<evidence type="ECO:0000256" key="2">
    <source>
        <dbReference type="ARBA" id="ARBA00022884"/>
    </source>
</evidence>
<dbReference type="AlphaFoldDB" id="A0A243CV82"/>
<sequence>MNFELIITVLLRENVHYEDSLQLIGGFINKTMLQNENLKALHKRKGYKNYVFSNFYPIEKDKIYKKNRVYVIRLKSLDYRFLKDLKECLPSIKNYALQCLSLELKQLSQKHIVDLYTVTPVVITVDNKPFLPEDSLDILCNRLQANLEKKYKAFYGEALFTESFMQRIEFINRKPIKTNYKGIELLGNKFKITVKGDEKSQLLARVAIGAGIGEKNSALGCGFCFANYL</sequence>
<dbReference type="NCBIfam" id="TIGR01877">
    <property type="entry name" value="cas_cas6"/>
    <property type="match status" value="1"/>
</dbReference>
<dbReference type="CDD" id="cd21140">
    <property type="entry name" value="Cas6_I-like"/>
    <property type="match status" value="1"/>
</dbReference>
<reference evidence="5 6" key="1">
    <citation type="submission" date="2016-10" db="EMBL/GenBank/DDBJ databases">
        <title>Comparative genomics of Bacillus thuringiensis reveals a path to pathogens against multiple invertebrate hosts.</title>
        <authorList>
            <person name="Zheng J."/>
            <person name="Gao Q."/>
            <person name="Liu H."/>
            <person name="Peng D."/>
            <person name="Ruan L."/>
            <person name="Sun M."/>
        </authorList>
    </citation>
    <scope>NUCLEOTIDE SEQUENCE [LARGE SCALE GENOMIC DNA]</scope>
    <source>
        <strain evidence="5">BGSC 4CE1</strain>
    </source>
</reference>
<dbReference type="GO" id="GO:0003723">
    <property type="term" value="F:RNA binding"/>
    <property type="evidence" value="ECO:0007669"/>
    <property type="project" value="UniProtKB-KW"/>
</dbReference>
<feature type="domain" description="CRISPR associated protein Cas6 C-terminal" evidence="4">
    <location>
        <begin position="115"/>
        <end position="222"/>
    </location>
</feature>
<comment type="caution">
    <text evidence="5">The sequence shown here is derived from an EMBL/GenBank/DDBJ whole genome shotgun (WGS) entry which is preliminary data.</text>
</comment>
<dbReference type="PANTHER" id="PTHR36984:SF1">
    <property type="entry name" value="CRISPR-ASSOCIATED ENDORIBONUCLEASE CAS6 1"/>
    <property type="match status" value="1"/>
</dbReference>
<dbReference type="Gene3D" id="3.30.70.1900">
    <property type="match status" value="1"/>
</dbReference>
<dbReference type="RefSeq" id="WP_001008582.1">
    <property type="nucleotide sequence ID" value="NZ_NFDQ01000067.1"/>
</dbReference>
<evidence type="ECO:0000313" key="6">
    <source>
        <dbReference type="Proteomes" id="UP000194911"/>
    </source>
</evidence>
<dbReference type="GO" id="GO:0016788">
    <property type="term" value="F:hydrolase activity, acting on ester bonds"/>
    <property type="evidence" value="ECO:0007669"/>
    <property type="project" value="InterPro"/>
</dbReference>
<protein>
    <submittedName>
        <fullName evidence="5">CRISPR-associated endoribonuclease Cas6</fullName>
    </submittedName>
</protein>
<name>A0A243CV82_BACTU</name>
<proteinExistence type="inferred from homology"/>
<keyword evidence="2" id="KW-0694">RNA-binding</keyword>